<gene>
    <name evidence="4" type="ORF">GF359_10600</name>
</gene>
<evidence type="ECO:0000259" key="3">
    <source>
        <dbReference type="PROSITE" id="PS50110"/>
    </source>
</evidence>
<dbReference type="PROSITE" id="PS50110">
    <property type="entry name" value="RESPONSE_REGULATORY"/>
    <property type="match status" value="1"/>
</dbReference>
<feature type="domain" description="Response regulatory" evidence="3">
    <location>
        <begin position="6"/>
        <end position="131"/>
    </location>
</feature>
<feature type="modified residue" description="4-aspartylphosphate" evidence="2">
    <location>
        <position position="55"/>
    </location>
</feature>
<dbReference type="InterPro" id="IPR001789">
    <property type="entry name" value="Sig_transdc_resp-reg_receiver"/>
</dbReference>
<dbReference type="Proteomes" id="UP000630660">
    <property type="component" value="Unassembled WGS sequence"/>
</dbReference>
<reference evidence="4" key="1">
    <citation type="submission" date="2019-11" db="EMBL/GenBank/DDBJ databases">
        <title>Microbial mats filling the niche in hypersaline microbial mats.</title>
        <authorList>
            <person name="Wong H.L."/>
            <person name="Macleod F.I."/>
            <person name="White R.A. III"/>
            <person name="Burns B.P."/>
        </authorList>
    </citation>
    <scope>NUCLEOTIDE SEQUENCE</scope>
    <source>
        <strain evidence="4">Bin_327</strain>
    </source>
</reference>
<sequence>MENKLKILVIDDQKDLTEVLNLALTQRGYVVKVATTGSEAVNICSDESFDLIITDLNMPEMDGVQLIGNIRKLNPHQRIIVATAHPWQWTPWNKRLISRDLAEEVVKHEEIKCLPKPFRMAQLMEMITETLQGNGKG</sequence>
<evidence type="ECO:0000256" key="2">
    <source>
        <dbReference type="PROSITE-ProRule" id="PRU00169"/>
    </source>
</evidence>
<evidence type="ECO:0000313" key="5">
    <source>
        <dbReference type="Proteomes" id="UP000630660"/>
    </source>
</evidence>
<dbReference type="EMBL" id="WJKJ01000347">
    <property type="protein sequence ID" value="MBD3365651.1"/>
    <property type="molecule type" value="Genomic_DNA"/>
</dbReference>
<dbReference type="SUPFAM" id="SSF52172">
    <property type="entry name" value="CheY-like"/>
    <property type="match status" value="1"/>
</dbReference>
<keyword evidence="1 2" id="KW-0597">Phosphoprotein</keyword>
<dbReference type="Gene3D" id="3.40.50.2300">
    <property type="match status" value="1"/>
</dbReference>
<dbReference type="GO" id="GO:0000160">
    <property type="term" value="P:phosphorelay signal transduction system"/>
    <property type="evidence" value="ECO:0007669"/>
    <property type="project" value="InterPro"/>
</dbReference>
<protein>
    <submittedName>
        <fullName evidence="4">Response regulator</fullName>
    </submittedName>
</protein>
<organism evidence="4 5">
    <name type="scientific">candidate division WOR-3 bacterium</name>
    <dbReference type="NCBI Taxonomy" id="2052148"/>
    <lineage>
        <taxon>Bacteria</taxon>
        <taxon>Bacteria division WOR-3</taxon>
    </lineage>
</organism>
<dbReference type="Pfam" id="PF00072">
    <property type="entry name" value="Response_reg"/>
    <property type="match status" value="1"/>
</dbReference>
<dbReference type="PANTHER" id="PTHR44591:SF3">
    <property type="entry name" value="RESPONSE REGULATORY DOMAIN-CONTAINING PROTEIN"/>
    <property type="match status" value="1"/>
</dbReference>
<dbReference type="SMART" id="SM00448">
    <property type="entry name" value="REC"/>
    <property type="match status" value="1"/>
</dbReference>
<comment type="caution">
    <text evidence="4">The sequence shown here is derived from an EMBL/GenBank/DDBJ whole genome shotgun (WGS) entry which is preliminary data.</text>
</comment>
<evidence type="ECO:0000256" key="1">
    <source>
        <dbReference type="ARBA" id="ARBA00022553"/>
    </source>
</evidence>
<dbReference type="CDD" id="cd00156">
    <property type="entry name" value="REC"/>
    <property type="match status" value="1"/>
</dbReference>
<accession>A0A9D5QE20</accession>
<dbReference type="InterPro" id="IPR011006">
    <property type="entry name" value="CheY-like_superfamily"/>
</dbReference>
<evidence type="ECO:0000313" key="4">
    <source>
        <dbReference type="EMBL" id="MBD3365651.1"/>
    </source>
</evidence>
<name>A0A9D5QE20_UNCW3</name>
<dbReference type="InterPro" id="IPR050595">
    <property type="entry name" value="Bact_response_regulator"/>
</dbReference>
<proteinExistence type="predicted"/>
<dbReference type="PANTHER" id="PTHR44591">
    <property type="entry name" value="STRESS RESPONSE REGULATOR PROTEIN 1"/>
    <property type="match status" value="1"/>
</dbReference>
<dbReference type="AlphaFoldDB" id="A0A9D5QE20"/>